<proteinExistence type="predicted"/>
<dbReference type="InterPro" id="IPR051237">
    <property type="entry name" value="Ferric-chelate_Red/DefProt"/>
</dbReference>
<gene>
    <name evidence="4" type="primary">LOC106467193</name>
</gene>
<dbReference type="PROSITE" id="PS51019">
    <property type="entry name" value="REELIN"/>
    <property type="match status" value="1"/>
</dbReference>
<dbReference type="GeneID" id="106467193"/>
<keyword evidence="1" id="KW-0732">Signal</keyword>
<name>A0ABM1T570_LIMPO</name>
<feature type="signal peptide" evidence="1">
    <location>
        <begin position="1"/>
        <end position="24"/>
    </location>
</feature>
<evidence type="ECO:0000313" key="3">
    <source>
        <dbReference type="Proteomes" id="UP000694941"/>
    </source>
</evidence>
<evidence type="ECO:0000313" key="4">
    <source>
        <dbReference type="RefSeq" id="XP_022251026.1"/>
    </source>
</evidence>
<dbReference type="PANTHER" id="PTHR45828:SF40">
    <property type="entry name" value="REELIN DOMAIN-CONTAINING PROTEIN"/>
    <property type="match status" value="1"/>
</dbReference>
<protein>
    <submittedName>
        <fullName evidence="4">Ferric-chelate reductase 1-like</fullName>
    </submittedName>
</protein>
<dbReference type="Proteomes" id="UP000694941">
    <property type="component" value="Unplaced"/>
</dbReference>
<organism evidence="3 4">
    <name type="scientific">Limulus polyphemus</name>
    <name type="common">Atlantic horseshoe crab</name>
    <dbReference type="NCBI Taxonomy" id="6850"/>
    <lineage>
        <taxon>Eukaryota</taxon>
        <taxon>Metazoa</taxon>
        <taxon>Ecdysozoa</taxon>
        <taxon>Arthropoda</taxon>
        <taxon>Chelicerata</taxon>
        <taxon>Merostomata</taxon>
        <taxon>Xiphosura</taxon>
        <taxon>Limulidae</taxon>
        <taxon>Limulus</taxon>
    </lineage>
</organism>
<evidence type="ECO:0000259" key="2">
    <source>
        <dbReference type="PROSITE" id="PS51019"/>
    </source>
</evidence>
<reference evidence="4" key="1">
    <citation type="submission" date="2025-08" db="UniProtKB">
        <authorList>
            <consortium name="RefSeq"/>
        </authorList>
    </citation>
    <scope>IDENTIFICATION</scope>
    <source>
        <tissue evidence="4">Muscle</tissue>
    </source>
</reference>
<dbReference type="Gene3D" id="2.60.40.4060">
    <property type="entry name" value="Reeler domain"/>
    <property type="match status" value="1"/>
</dbReference>
<dbReference type="CDD" id="cd08544">
    <property type="entry name" value="Reeler"/>
    <property type="match status" value="1"/>
</dbReference>
<feature type="domain" description="Reelin" evidence="2">
    <location>
        <begin position="19"/>
        <end position="166"/>
    </location>
</feature>
<keyword evidence="3" id="KW-1185">Reference proteome</keyword>
<accession>A0ABM1T570</accession>
<dbReference type="InterPro" id="IPR042307">
    <property type="entry name" value="Reeler_sf"/>
</dbReference>
<dbReference type="InterPro" id="IPR002861">
    <property type="entry name" value="Reeler_dom"/>
</dbReference>
<dbReference type="PANTHER" id="PTHR45828">
    <property type="entry name" value="CYTOCHROME B561/FERRIC REDUCTASE TRANSMEMBRANE"/>
    <property type="match status" value="1"/>
</dbReference>
<feature type="chain" id="PRO_5045232523" evidence="1">
    <location>
        <begin position="25"/>
        <end position="166"/>
    </location>
</feature>
<dbReference type="RefSeq" id="XP_022251026.1">
    <property type="nucleotide sequence ID" value="XM_022395318.1"/>
</dbReference>
<dbReference type="Pfam" id="PF02014">
    <property type="entry name" value="Reeler"/>
    <property type="match status" value="1"/>
</dbReference>
<evidence type="ECO:0000256" key="1">
    <source>
        <dbReference type="SAM" id="SignalP"/>
    </source>
</evidence>
<sequence>MSRVSLISFLVVFLLVHAYFPANCWPNGAPVNVCDDMTPRHGQNRPKPSRYSPYQITQSANSYEPGDVLQVTIRGTRETPFEGLMVKAYDPETGRPIGSFKGGLGLKTLEDQGCLAITHKDSLPKKAAVIHWVAPNFSGQVAFKTTIVENFNNYFTNLDAIVDQRL</sequence>